<feature type="signal peptide" evidence="1">
    <location>
        <begin position="1"/>
        <end position="22"/>
    </location>
</feature>
<keyword evidence="3" id="KW-1185">Reference proteome</keyword>
<reference evidence="2 3" key="1">
    <citation type="submission" date="2020-05" db="EMBL/GenBank/DDBJ databases">
        <title>Genomic Encyclopedia of Type Strains, Phase IV (KMG-V): Genome sequencing to study the core and pangenomes of soil and plant-associated prokaryotes.</title>
        <authorList>
            <person name="Whitman W."/>
        </authorList>
    </citation>
    <scope>NUCLEOTIDE SEQUENCE [LARGE SCALE GENOMIC DNA]</scope>
    <source>
        <strain evidence="2 3">9A</strain>
    </source>
</reference>
<comment type="caution">
    <text evidence="2">The sequence shown here is derived from an EMBL/GenBank/DDBJ whole genome shotgun (WGS) entry which is preliminary data.</text>
</comment>
<organism evidence="2 3">
    <name type="scientific">Hymenobacter caeli</name>
    <dbReference type="NCBI Taxonomy" id="2735894"/>
    <lineage>
        <taxon>Bacteria</taxon>
        <taxon>Pseudomonadati</taxon>
        <taxon>Bacteroidota</taxon>
        <taxon>Cytophagia</taxon>
        <taxon>Cytophagales</taxon>
        <taxon>Hymenobacteraceae</taxon>
        <taxon>Hymenobacter</taxon>
    </lineage>
</organism>
<dbReference type="Proteomes" id="UP000779507">
    <property type="component" value="Unassembled WGS sequence"/>
</dbReference>
<feature type="chain" id="PRO_5045107186" description="DUF4397 domain-containing protein" evidence="1">
    <location>
        <begin position="23"/>
        <end position="337"/>
    </location>
</feature>
<proteinExistence type="predicted"/>
<evidence type="ECO:0000256" key="1">
    <source>
        <dbReference type="SAM" id="SignalP"/>
    </source>
</evidence>
<accession>A0ABX2FR71</accession>
<sequence>MRRFLRVLPVLLLALACTKSTISPGLRLDFVGASRFTSSTRALSTTPADTLATKIYAINTDTTVKLQRLRIVLSSQATRTPVVYPTSGIFSPPPTDAPLVYLDSVLAPGPTDLAFTNLLAGRTTSGVDLWEYTATDVNNNTATRAYRLALRRPDSTAVLQTYRLYLSPVPNNGTALTAAQNRAFAYVGLREGLVLPHLAVAAQPAANHAETAANQPLIDLVCIATGTDVRLATTRSTSVKNFSFSAQTTALRSTTLGLADFPGLTTSFLVQGAFTNGTAYPPNGAFDAAVTAPLVKGTTIAFRITDSGGIPRSGAIFIADLVRTPTVIVTCQVVVEK</sequence>
<evidence type="ECO:0000313" key="3">
    <source>
        <dbReference type="Proteomes" id="UP000779507"/>
    </source>
</evidence>
<dbReference type="RefSeq" id="WP_173810052.1">
    <property type="nucleotide sequence ID" value="NZ_JABSNP010000008.1"/>
</dbReference>
<evidence type="ECO:0000313" key="2">
    <source>
        <dbReference type="EMBL" id="NRT19323.1"/>
    </source>
</evidence>
<evidence type="ECO:0008006" key="4">
    <source>
        <dbReference type="Google" id="ProtNLM"/>
    </source>
</evidence>
<dbReference type="PROSITE" id="PS51257">
    <property type="entry name" value="PROKAR_LIPOPROTEIN"/>
    <property type="match status" value="1"/>
</dbReference>
<gene>
    <name evidence="2" type="ORF">HNP98_002147</name>
</gene>
<protein>
    <recommendedName>
        <fullName evidence="4">DUF4397 domain-containing protein</fullName>
    </recommendedName>
</protein>
<keyword evidence="1" id="KW-0732">Signal</keyword>
<name>A0ABX2FR71_9BACT</name>
<dbReference type="EMBL" id="JABSNP010000008">
    <property type="protein sequence ID" value="NRT19323.1"/>
    <property type="molecule type" value="Genomic_DNA"/>
</dbReference>